<keyword evidence="7" id="KW-1185">Reference proteome</keyword>
<dbReference type="Proteomes" id="UP001500506">
    <property type="component" value="Unassembled WGS sequence"/>
</dbReference>
<feature type="domain" description="HTH merR-type" evidence="5">
    <location>
        <begin position="10"/>
        <end position="50"/>
    </location>
</feature>
<evidence type="ECO:0000256" key="4">
    <source>
        <dbReference type="ARBA" id="ARBA00023163"/>
    </source>
</evidence>
<protein>
    <recommendedName>
        <fullName evidence="5">HTH merR-type domain-containing protein</fullName>
    </recommendedName>
</protein>
<gene>
    <name evidence="6" type="ORF">GCM10009747_05990</name>
</gene>
<keyword evidence="1" id="KW-0678">Repressor</keyword>
<dbReference type="Pfam" id="PF13411">
    <property type="entry name" value="MerR_1"/>
    <property type="match status" value="2"/>
</dbReference>
<evidence type="ECO:0000313" key="6">
    <source>
        <dbReference type="EMBL" id="GAA1751375.1"/>
    </source>
</evidence>
<dbReference type="EMBL" id="BAAANH010000001">
    <property type="protein sequence ID" value="GAA1751375.1"/>
    <property type="molecule type" value="Genomic_DNA"/>
</dbReference>
<evidence type="ECO:0000259" key="5">
    <source>
        <dbReference type="PROSITE" id="PS50937"/>
    </source>
</evidence>
<comment type="caution">
    <text evidence="6">The sequence shown here is derived from an EMBL/GenBank/DDBJ whole genome shotgun (WGS) entry which is preliminary data.</text>
</comment>
<evidence type="ECO:0000256" key="2">
    <source>
        <dbReference type="ARBA" id="ARBA00023015"/>
    </source>
</evidence>
<evidence type="ECO:0000256" key="1">
    <source>
        <dbReference type="ARBA" id="ARBA00022491"/>
    </source>
</evidence>
<reference evidence="7" key="1">
    <citation type="journal article" date="2019" name="Int. J. Syst. Evol. Microbiol.">
        <title>The Global Catalogue of Microorganisms (GCM) 10K type strain sequencing project: providing services to taxonomists for standard genome sequencing and annotation.</title>
        <authorList>
            <consortium name="The Broad Institute Genomics Platform"/>
            <consortium name="The Broad Institute Genome Sequencing Center for Infectious Disease"/>
            <person name="Wu L."/>
            <person name="Ma J."/>
        </authorList>
    </citation>
    <scope>NUCLEOTIDE SEQUENCE [LARGE SCALE GENOMIC DNA]</scope>
    <source>
        <strain evidence="7">JCM 14319</strain>
    </source>
</reference>
<keyword evidence="2" id="KW-0805">Transcription regulation</keyword>
<sequence>MTVEQSHPGRLTTATLARVSGYSVQQVRDLERLGVIPPARRAANGYRQFSSIHILALRAYRNLALAVGPVQARQAQRAVRELPIDPAAALISSLHVTLTRERDGVLAALRALDQISAESMADPSLAADDDAMTITELAGALGVRSSTLRFWEQQGLVTPERVTRMNARRYPLSAIREARITAALRAGGYRIPEVRGLLHSIRELDVDDPRAALHERLDTVAMRTLALLRAGTDIAALVTAERTAR</sequence>
<evidence type="ECO:0000313" key="7">
    <source>
        <dbReference type="Proteomes" id="UP001500506"/>
    </source>
</evidence>
<dbReference type="SMART" id="SM00422">
    <property type="entry name" value="HTH_MERR"/>
    <property type="match status" value="2"/>
</dbReference>
<name>A0ABP4WCH3_9MICO</name>
<dbReference type="PROSITE" id="PS50937">
    <property type="entry name" value="HTH_MERR_2"/>
    <property type="match status" value="2"/>
</dbReference>
<keyword evidence="3" id="KW-0238">DNA-binding</keyword>
<dbReference type="Gene3D" id="1.10.1660.10">
    <property type="match status" value="2"/>
</dbReference>
<proteinExistence type="predicted"/>
<feature type="domain" description="HTH merR-type" evidence="5">
    <location>
        <begin position="131"/>
        <end position="200"/>
    </location>
</feature>
<dbReference type="InterPro" id="IPR009061">
    <property type="entry name" value="DNA-bd_dom_put_sf"/>
</dbReference>
<organism evidence="6 7">
    <name type="scientific">Agromyces humatus</name>
    <dbReference type="NCBI Taxonomy" id="279573"/>
    <lineage>
        <taxon>Bacteria</taxon>
        <taxon>Bacillati</taxon>
        <taxon>Actinomycetota</taxon>
        <taxon>Actinomycetes</taxon>
        <taxon>Micrococcales</taxon>
        <taxon>Microbacteriaceae</taxon>
        <taxon>Agromyces</taxon>
    </lineage>
</organism>
<dbReference type="PANTHER" id="PTHR30204:SF69">
    <property type="entry name" value="MERR-FAMILY TRANSCRIPTIONAL REGULATOR"/>
    <property type="match status" value="1"/>
</dbReference>
<dbReference type="InterPro" id="IPR047057">
    <property type="entry name" value="MerR_fam"/>
</dbReference>
<keyword evidence="4" id="KW-0804">Transcription</keyword>
<dbReference type="InterPro" id="IPR000551">
    <property type="entry name" value="MerR-type_HTH_dom"/>
</dbReference>
<dbReference type="RefSeq" id="WP_232498333.1">
    <property type="nucleotide sequence ID" value="NZ_BAAANH010000001.1"/>
</dbReference>
<dbReference type="SUPFAM" id="SSF46955">
    <property type="entry name" value="Putative DNA-binding domain"/>
    <property type="match status" value="2"/>
</dbReference>
<evidence type="ECO:0000256" key="3">
    <source>
        <dbReference type="ARBA" id="ARBA00023125"/>
    </source>
</evidence>
<dbReference type="PANTHER" id="PTHR30204">
    <property type="entry name" value="REDOX-CYCLING DRUG-SENSING TRANSCRIPTIONAL ACTIVATOR SOXR"/>
    <property type="match status" value="1"/>
</dbReference>
<accession>A0ABP4WCH3</accession>